<gene>
    <name evidence="1" type="ORF">GCM10011514_28260</name>
</gene>
<dbReference type="RefSeq" id="WP_188766754.1">
    <property type="nucleotide sequence ID" value="NZ_BMKK01000005.1"/>
</dbReference>
<evidence type="ECO:0000313" key="1">
    <source>
        <dbReference type="EMBL" id="GGD62499.1"/>
    </source>
</evidence>
<proteinExistence type="predicted"/>
<keyword evidence="2" id="KW-1185">Reference proteome</keyword>
<reference evidence="1" key="1">
    <citation type="journal article" date="2014" name="Int. J. Syst. Evol. Microbiol.">
        <title>Complete genome sequence of Corynebacterium casei LMG S-19264T (=DSM 44701T), isolated from a smear-ripened cheese.</title>
        <authorList>
            <consortium name="US DOE Joint Genome Institute (JGI-PGF)"/>
            <person name="Walter F."/>
            <person name="Albersmeier A."/>
            <person name="Kalinowski J."/>
            <person name="Ruckert C."/>
        </authorList>
    </citation>
    <scope>NUCLEOTIDE SEQUENCE</scope>
    <source>
        <strain evidence="1">CGMCC 1.15958</strain>
    </source>
</reference>
<reference evidence="1" key="2">
    <citation type="submission" date="2020-09" db="EMBL/GenBank/DDBJ databases">
        <authorList>
            <person name="Sun Q."/>
            <person name="Zhou Y."/>
        </authorList>
    </citation>
    <scope>NUCLEOTIDE SEQUENCE</scope>
    <source>
        <strain evidence="1">CGMCC 1.15958</strain>
    </source>
</reference>
<sequence>MKISLLPIFCLFVVACQSNKPETTQQKSLPIEGTWKLLSGTIIENGDTTVTSYTENVSFIKIINDSHFAFLKHALPNNNDSTAFDAGGGSYTLQDSTYTERLEYYKAKAWENNDFKFTVSIKNDTLIQTGIEKVEKAGVNRLNIEKYVRLKK</sequence>
<protein>
    <recommendedName>
        <fullName evidence="3">Lipocalin-like domain-containing protein</fullName>
    </recommendedName>
</protein>
<dbReference type="EMBL" id="BMKK01000005">
    <property type="protein sequence ID" value="GGD62499.1"/>
    <property type="molecule type" value="Genomic_DNA"/>
</dbReference>
<dbReference type="Proteomes" id="UP000609064">
    <property type="component" value="Unassembled WGS sequence"/>
</dbReference>
<accession>A0A916YW84</accession>
<name>A0A916YW84_9BACT</name>
<evidence type="ECO:0008006" key="3">
    <source>
        <dbReference type="Google" id="ProtNLM"/>
    </source>
</evidence>
<evidence type="ECO:0000313" key="2">
    <source>
        <dbReference type="Proteomes" id="UP000609064"/>
    </source>
</evidence>
<dbReference type="AlphaFoldDB" id="A0A916YW84"/>
<organism evidence="1 2">
    <name type="scientific">Emticicia aquatilis</name>
    <dbReference type="NCBI Taxonomy" id="1537369"/>
    <lineage>
        <taxon>Bacteria</taxon>
        <taxon>Pseudomonadati</taxon>
        <taxon>Bacteroidota</taxon>
        <taxon>Cytophagia</taxon>
        <taxon>Cytophagales</taxon>
        <taxon>Leadbetterellaceae</taxon>
        <taxon>Emticicia</taxon>
    </lineage>
</organism>
<dbReference type="PROSITE" id="PS51257">
    <property type="entry name" value="PROKAR_LIPOPROTEIN"/>
    <property type="match status" value="1"/>
</dbReference>
<comment type="caution">
    <text evidence="1">The sequence shown here is derived from an EMBL/GenBank/DDBJ whole genome shotgun (WGS) entry which is preliminary data.</text>
</comment>